<proteinExistence type="predicted"/>
<reference evidence="2" key="1">
    <citation type="journal article" date="2019" name="Beilstein J. Org. Chem.">
        <title>Nanangenines: drimane sesquiterpenoids as the dominant metabolite cohort of a novel Australian fungus, Aspergillus nanangensis.</title>
        <authorList>
            <person name="Lacey H.J."/>
            <person name="Gilchrist C.L.M."/>
            <person name="Crombie A."/>
            <person name="Kalaitzis J.A."/>
            <person name="Vuong D."/>
            <person name="Rutledge P.J."/>
            <person name="Turner P."/>
            <person name="Pitt J.I."/>
            <person name="Lacey E."/>
            <person name="Chooi Y.H."/>
            <person name="Piggott A.M."/>
        </authorList>
    </citation>
    <scope>NUCLEOTIDE SEQUENCE</scope>
    <source>
        <strain evidence="2">MST-FP2251</strain>
    </source>
</reference>
<gene>
    <name evidence="2" type="ORF">FE257_002388</name>
</gene>
<name>A0AAD4CCM3_ASPNN</name>
<protein>
    <submittedName>
        <fullName evidence="2">Uncharacterized protein</fullName>
    </submittedName>
</protein>
<organism evidence="2 3">
    <name type="scientific">Aspergillus nanangensis</name>
    <dbReference type="NCBI Taxonomy" id="2582783"/>
    <lineage>
        <taxon>Eukaryota</taxon>
        <taxon>Fungi</taxon>
        <taxon>Dikarya</taxon>
        <taxon>Ascomycota</taxon>
        <taxon>Pezizomycotina</taxon>
        <taxon>Eurotiomycetes</taxon>
        <taxon>Eurotiomycetidae</taxon>
        <taxon>Eurotiales</taxon>
        <taxon>Aspergillaceae</taxon>
        <taxon>Aspergillus</taxon>
        <taxon>Aspergillus subgen. Circumdati</taxon>
    </lineage>
</organism>
<evidence type="ECO:0000313" key="2">
    <source>
        <dbReference type="EMBL" id="KAF9884000.1"/>
    </source>
</evidence>
<dbReference type="Proteomes" id="UP001194746">
    <property type="component" value="Unassembled WGS sequence"/>
</dbReference>
<evidence type="ECO:0000313" key="3">
    <source>
        <dbReference type="Proteomes" id="UP001194746"/>
    </source>
</evidence>
<keyword evidence="3" id="KW-1185">Reference proteome</keyword>
<accession>A0AAD4CCM3</accession>
<dbReference type="AlphaFoldDB" id="A0AAD4CCM3"/>
<dbReference type="EMBL" id="VCAU01000138">
    <property type="protein sequence ID" value="KAF9884000.1"/>
    <property type="molecule type" value="Genomic_DNA"/>
</dbReference>
<comment type="caution">
    <text evidence="2">The sequence shown here is derived from an EMBL/GenBank/DDBJ whole genome shotgun (WGS) entry which is preliminary data.</text>
</comment>
<feature type="region of interest" description="Disordered" evidence="1">
    <location>
        <begin position="27"/>
        <end position="51"/>
    </location>
</feature>
<reference evidence="2" key="2">
    <citation type="submission" date="2020-02" db="EMBL/GenBank/DDBJ databases">
        <authorList>
            <person name="Gilchrist C.L.M."/>
            <person name="Chooi Y.-H."/>
        </authorList>
    </citation>
    <scope>NUCLEOTIDE SEQUENCE</scope>
    <source>
        <strain evidence="2">MST-FP2251</strain>
    </source>
</reference>
<sequence>MTVLVVRNMKETAGNYVTVSIPHNTMPRNLAPPYGRETGGYKTQQERSTEEQRQVTQRIGRSITILMGVKLGAGLGTLDDQQKAPLHICAFHIVAMRTVALVMDINTNSTAPSTEISNFSKSLPLQLIFLENGHGITPDPTHKIDPAETRPPQS</sequence>
<evidence type="ECO:0000256" key="1">
    <source>
        <dbReference type="SAM" id="MobiDB-lite"/>
    </source>
</evidence>